<feature type="binding site" evidence="7">
    <location>
        <position position="128"/>
    </location>
    <ligand>
        <name>L-glutamine</name>
        <dbReference type="ChEBI" id="CHEBI:58359"/>
    </ligand>
</feature>
<dbReference type="InterPro" id="IPR022310">
    <property type="entry name" value="NAD/GMP_synthase"/>
</dbReference>
<keyword evidence="5 7" id="KW-0067">ATP-binding</keyword>
<dbReference type="Gene3D" id="3.40.50.620">
    <property type="entry name" value="HUPs"/>
    <property type="match status" value="1"/>
</dbReference>
<comment type="catalytic activity">
    <reaction evidence="7 8">
        <text>deamido-NAD(+) + L-glutamine + ATP + H2O = L-glutamate + AMP + diphosphate + NAD(+) + H(+)</text>
        <dbReference type="Rhea" id="RHEA:24384"/>
        <dbReference type="ChEBI" id="CHEBI:15377"/>
        <dbReference type="ChEBI" id="CHEBI:15378"/>
        <dbReference type="ChEBI" id="CHEBI:29985"/>
        <dbReference type="ChEBI" id="CHEBI:30616"/>
        <dbReference type="ChEBI" id="CHEBI:33019"/>
        <dbReference type="ChEBI" id="CHEBI:57540"/>
        <dbReference type="ChEBI" id="CHEBI:58359"/>
        <dbReference type="ChEBI" id="CHEBI:58437"/>
        <dbReference type="ChEBI" id="CHEBI:456215"/>
        <dbReference type="EC" id="6.3.5.1"/>
    </reaction>
</comment>
<dbReference type="RefSeq" id="WP_146889187.1">
    <property type="nucleotide sequence ID" value="NZ_BJYG01000027.1"/>
</dbReference>
<proteinExistence type="inferred from homology"/>
<dbReference type="OrthoDB" id="9760188at2"/>
<feature type="active site" description="For glutaminase activity" evidence="7">
    <location>
        <position position="122"/>
    </location>
</feature>
<organism evidence="11 12">
    <name type="scientific">Acetobacter oeni</name>
    <dbReference type="NCBI Taxonomy" id="304077"/>
    <lineage>
        <taxon>Bacteria</taxon>
        <taxon>Pseudomonadati</taxon>
        <taxon>Pseudomonadota</taxon>
        <taxon>Alphaproteobacteria</taxon>
        <taxon>Acetobacterales</taxon>
        <taxon>Acetobacteraceae</taxon>
        <taxon>Acetobacter</taxon>
    </lineage>
</organism>
<dbReference type="FunFam" id="3.40.50.620:FF:000155">
    <property type="entry name" value="Glutamine-dependent NAD(+) synthetase"/>
    <property type="match status" value="1"/>
</dbReference>
<dbReference type="EC" id="6.3.5.1" evidence="7 8"/>
<comment type="similarity">
    <text evidence="2 7 8">In the C-terminal section; belongs to the NAD synthetase family.</text>
</comment>
<evidence type="ECO:0000256" key="4">
    <source>
        <dbReference type="ARBA" id="ARBA00022741"/>
    </source>
</evidence>
<feature type="binding site" evidence="7">
    <location>
        <position position="480"/>
    </location>
    <ligand>
        <name>ATP</name>
        <dbReference type="ChEBI" id="CHEBI:30616"/>
    </ligand>
</feature>
<evidence type="ECO:0000256" key="8">
    <source>
        <dbReference type="PIRNR" id="PIRNR006630"/>
    </source>
</evidence>
<keyword evidence="6 7" id="KW-0520">NAD</keyword>
<dbReference type="FunFam" id="1.10.10.1140:FF:000001">
    <property type="entry name" value="Glutamine-dependent NAD(+) synthetase"/>
    <property type="match status" value="1"/>
</dbReference>
<dbReference type="NCBIfam" id="NF002730">
    <property type="entry name" value="PRK02628.1"/>
    <property type="match status" value="1"/>
</dbReference>
<dbReference type="CDD" id="cd00553">
    <property type="entry name" value="NAD_synthase"/>
    <property type="match status" value="1"/>
</dbReference>
<feature type="active site" description="Nucleophile; for glutaminase activity" evidence="7">
    <location>
        <position position="178"/>
    </location>
</feature>
<evidence type="ECO:0000313" key="12">
    <source>
        <dbReference type="Proteomes" id="UP000321746"/>
    </source>
</evidence>
<dbReference type="GO" id="GO:0004359">
    <property type="term" value="F:glutaminase activity"/>
    <property type="evidence" value="ECO:0007669"/>
    <property type="project" value="InterPro"/>
</dbReference>
<dbReference type="PROSITE" id="PS50263">
    <property type="entry name" value="CN_HYDROLASE"/>
    <property type="match status" value="1"/>
</dbReference>
<keyword evidence="4 7" id="KW-0547">Nucleotide-binding</keyword>
<dbReference type="Pfam" id="PF00795">
    <property type="entry name" value="CN_hydrolase"/>
    <property type="match status" value="1"/>
</dbReference>
<feature type="binding site" evidence="7">
    <location>
        <position position="485"/>
    </location>
    <ligand>
        <name>deamido-NAD(+)</name>
        <dbReference type="ChEBI" id="CHEBI:58437"/>
        <note>ligand shared between two neighboring subunits</note>
    </ligand>
</feature>
<evidence type="ECO:0000259" key="10">
    <source>
        <dbReference type="PROSITE" id="PS50263"/>
    </source>
</evidence>
<dbReference type="SUPFAM" id="SSF56317">
    <property type="entry name" value="Carbon-nitrogen hydrolase"/>
    <property type="match status" value="1"/>
</dbReference>
<evidence type="ECO:0000256" key="9">
    <source>
        <dbReference type="RuleBase" id="RU003811"/>
    </source>
</evidence>
<evidence type="ECO:0000256" key="3">
    <source>
        <dbReference type="ARBA" id="ARBA00022598"/>
    </source>
</evidence>
<comment type="similarity">
    <text evidence="9">Belongs to the NAD synthetase family.</text>
</comment>
<dbReference type="NCBIfam" id="TIGR00552">
    <property type="entry name" value="nadE"/>
    <property type="match status" value="1"/>
</dbReference>
<reference evidence="11 12" key="1">
    <citation type="submission" date="2019-07" db="EMBL/GenBank/DDBJ databases">
        <title>Whole genome shotgun sequence of Acetobacter oeni NBRC 105207.</title>
        <authorList>
            <person name="Hosoyama A."/>
            <person name="Uohara A."/>
            <person name="Ohji S."/>
            <person name="Ichikawa N."/>
        </authorList>
    </citation>
    <scope>NUCLEOTIDE SEQUENCE [LARGE SCALE GENOMIC DNA]</scope>
    <source>
        <strain evidence="11 12">NBRC 105207</strain>
    </source>
</reference>
<dbReference type="PIRSF" id="PIRSF006630">
    <property type="entry name" value="NADS_GAT"/>
    <property type="match status" value="1"/>
</dbReference>
<feature type="binding site" evidence="7">
    <location>
        <begin position="490"/>
        <end position="493"/>
    </location>
    <ligand>
        <name>deamido-NAD(+)</name>
        <dbReference type="ChEBI" id="CHEBI:58437"/>
        <note>ligand shared between two neighboring subunits</note>
    </ligand>
</feature>
<feature type="domain" description="CN hydrolase" evidence="10">
    <location>
        <begin position="13"/>
        <end position="278"/>
    </location>
</feature>
<dbReference type="Gene3D" id="1.10.10.1140">
    <property type="entry name" value="Glutamine-dependent NAD+ synthetase, C-terminal domain"/>
    <property type="match status" value="1"/>
</dbReference>
<dbReference type="GO" id="GO:0008795">
    <property type="term" value="F:NAD+ synthase activity"/>
    <property type="evidence" value="ECO:0007669"/>
    <property type="project" value="UniProtKB-UniRule"/>
</dbReference>
<evidence type="ECO:0000313" key="11">
    <source>
        <dbReference type="EMBL" id="GEN63856.1"/>
    </source>
</evidence>
<dbReference type="UniPathway" id="UPA00253">
    <property type="reaction ID" value="UER00334"/>
</dbReference>
<feature type="binding site" evidence="7">
    <location>
        <position position="636"/>
    </location>
    <ligand>
        <name>deamido-NAD(+)</name>
        <dbReference type="ChEBI" id="CHEBI:58437"/>
        <note>ligand shared between two neighboring subunits</note>
    </ligand>
</feature>
<feature type="binding site" evidence="7">
    <location>
        <position position="456"/>
    </location>
    <ligand>
        <name>deamido-NAD(+)</name>
        <dbReference type="ChEBI" id="CHEBI:58437"/>
        <note>ligand shared between two neighboring subunits</note>
    </ligand>
</feature>
<feature type="active site" description="Proton acceptor; for glutaminase activity" evidence="7">
    <location>
        <position position="53"/>
    </location>
</feature>
<dbReference type="GO" id="GO:0003952">
    <property type="term" value="F:NAD+ synthase (glutamine-hydrolyzing) activity"/>
    <property type="evidence" value="ECO:0007669"/>
    <property type="project" value="UniProtKB-UniRule"/>
</dbReference>
<name>A0A511XLM9_9PROT</name>
<feature type="binding site" evidence="7">
    <location>
        <position position="205"/>
    </location>
    <ligand>
        <name>L-glutamine</name>
        <dbReference type="ChEBI" id="CHEBI:58359"/>
    </ligand>
</feature>
<dbReference type="InterPro" id="IPR014729">
    <property type="entry name" value="Rossmann-like_a/b/a_fold"/>
</dbReference>
<dbReference type="InterPro" id="IPR014445">
    <property type="entry name" value="Gln-dep_NAD_synthase"/>
</dbReference>
<dbReference type="SUPFAM" id="SSF52402">
    <property type="entry name" value="Adenine nucleotide alpha hydrolases-like"/>
    <property type="match status" value="1"/>
</dbReference>
<evidence type="ECO:0000256" key="2">
    <source>
        <dbReference type="ARBA" id="ARBA00007145"/>
    </source>
</evidence>
<dbReference type="GO" id="GO:0005737">
    <property type="term" value="C:cytoplasm"/>
    <property type="evidence" value="ECO:0007669"/>
    <property type="project" value="InterPro"/>
</dbReference>
<dbReference type="Pfam" id="PF02540">
    <property type="entry name" value="NAD_synthase"/>
    <property type="match status" value="1"/>
</dbReference>
<evidence type="ECO:0000256" key="5">
    <source>
        <dbReference type="ARBA" id="ARBA00022840"/>
    </source>
</evidence>
<dbReference type="InterPro" id="IPR036526">
    <property type="entry name" value="C-N_Hydrolase_sf"/>
</dbReference>
<dbReference type="PANTHER" id="PTHR23090">
    <property type="entry name" value="NH 3 /GLUTAMINE-DEPENDENT NAD + SYNTHETASE"/>
    <property type="match status" value="1"/>
</dbReference>
<accession>A0A511XLM9</accession>
<gene>
    <name evidence="7 11" type="primary">nadE</name>
    <name evidence="11" type="ORF">AOE01nite_20800</name>
</gene>
<dbReference type="AlphaFoldDB" id="A0A511XLM9"/>
<dbReference type="InterPro" id="IPR003694">
    <property type="entry name" value="NAD_synthase"/>
</dbReference>
<keyword evidence="3 7" id="KW-0436">Ligase</keyword>
<dbReference type="HAMAP" id="MF_02090">
    <property type="entry name" value="NadE_glutamine_dep"/>
    <property type="match status" value="1"/>
</dbReference>
<comment type="function">
    <text evidence="7">Catalyzes the ATP-dependent amidation of deamido-NAD to form NAD. Uses L-glutamine as a nitrogen source.</text>
</comment>
<dbReference type="CDD" id="cd07570">
    <property type="entry name" value="GAT_Gln-NAD-synth"/>
    <property type="match status" value="1"/>
</dbReference>
<keyword evidence="12" id="KW-1185">Reference proteome</keyword>
<protein>
    <recommendedName>
        <fullName evidence="7 8">Glutamine-dependent NAD(+) synthetase</fullName>
        <ecNumber evidence="7 8">6.3.5.1</ecNumber>
    </recommendedName>
    <alternativeName>
        <fullName evidence="7 8">NAD(+) synthase [glutamine-hydrolyzing]</fullName>
    </alternativeName>
</protein>
<sequence>MRDFRSLYRHGFARVAACTLPVSLADPQTNALRIIDSLKACSEEGAVLAVFPELGLSGYAIDDLRQQDVLLDAVEQAVATVAEATGTLLPLALVGAPLRHGNALYNCAIAIHRGEILGVVPKSYLPNYREFYEARQFSAGAGLRGEMIRVAGTEVPFGTDLLFEAQDIPGFRLGVEICEDVWVPLPPSTLASLAGATVIANLSASDITVGKAEERDMLCLSQSSRCHAAYLYAAAGEGESTTDVAWDGQVSIFENGRKLAESERFPKGARHVMADIDLDLLRQERMRMTSFEQSAAAVDASSWRRITRRFYPPGRDLGLLRDVARFPFVPADAARLEQDCYEACTIQVSALKQRMAASGAGKMVVGVSGGLDSTQALLIAVRTADELGLGRDVVLAFTMPGFGTSKETLRNAHVLMKALGVAAEEIDIRPAARLMLEEIGHPFTKGEAVYDITFENVQAGLRTDFLFRLANQRGGIVLGTGDLSELALGWCTYGVGDQMAHYNVNAGLPKTLIQHLIRWFIASGRFDDEAGAILRAILATEISPELVPAGADGAVQSTEATIGPYALHDFALFYVLRYGFRPSKIAFLAEAAWRDAAAGAWPPGFPEADRRAYDLLVIRRWLGVFLRRFFTTSQFKRSAMPNGVKVVAGGALSPRGDWRAPSDGNARVWVDELERNVPG</sequence>
<dbReference type="InterPro" id="IPR003010">
    <property type="entry name" value="C-N_Hydrolase"/>
</dbReference>
<feature type="binding site" evidence="7">
    <location>
        <begin position="366"/>
        <end position="373"/>
    </location>
    <ligand>
        <name>ATP</name>
        <dbReference type="ChEBI" id="CHEBI:30616"/>
    </ligand>
</feature>
<comment type="caution">
    <text evidence="11">The sequence shown here is derived from an EMBL/GenBank/DDBJ whole genome shotgun (WGS) entry which is preliminary data.</text>
</comment>
<comment type="pathway">
    <text evidence="1 7 8">Cofactor biosynthesis; NAD(+) biosynthesis; NAD(+) from deamido-NAD(+) (L-Gln route): step 1/1.</text>
</comment>
<evidence type="ECO:0000256" key="6">
    <source>
        <dbReference type="ARBA" id="ARBA00023027"/>
    </source>
</evidence>
<feature type="binding site" evidence="7">
    <location>
        <position position="211"/>
    </location>
    <ligand>
        <name>L-glutamine</name>
        <dbReference type="ChEBI" id="CHEBI:58359"/>
    </ligand>
</feature>
<dbReference type="InterPro" id="IPR041856">
    <property type="entry name" value="NAD+_synth_C"/>
</dbReference>
<evidence type="ECO:0000256" key="1">
    <source>
        <dbReference type="ARBA" id="ARBA00005188"/>
    </source>
</evidence>
<dbReference type="Proteomes" id="UP000321746">
    <property type="component" value="Unassembled WGS sequence"/>
</dbReference>
<evidence type="ECO:0000256" key="7">
    <source>
        <dbReference type="HAMAP-Rule" id="MF_02090"/>
    </source>
</evidence>
<dbReference type="EMBL" id="BJYG01000027">
    <property type="protein sequence ID" value="GEN63856.1"/>
    <property type="molecule type" value="Genomic_DNA"/>
</dbReference>
<dbReference type="GO" id="GO:0009435">
    <property type="term" value="P:NAD+ biosynthetic process"/>
    <property type="evidence" value="ECO:0007669"/>
    <property type="project" value="UniProtKB-UniRule"/>
</dbReference>
<dbReference type="PANTHER" id="PTHR23090:SF9">
    <property type="entry name" value="GLUTAMINE-DEPENDENT NAD(+) SYNTHETASE"/>
    <property type="match status" value="1"/>
</dbReference>
<dbReference type="GO" id="GO:0005524">
    <property type="term" value="F:ATP binding"/>
    <property type="evidence" value="ECO:0007669"/>
    <property type="project" value="UniProtKB-UniRule"/>
</dbReference>
<dbReference type="Gene3D" id="3.60.110.10">
    <property type="entry name" value="Carbon-nitrogen hydrolase"/>
    <property type="match status" value="1"/>
</dbReference>